<dbReference type="InterPro" id="IPR027417">
    <property type="entry name" value="P-loop_NTPase"/>
</dbReference>
<accession>A0A1H3JLD4</accession>
<dbReference type="PRINTS" id="PR00364">
    <property type="entry name" value="DISEASERSIST"/>
</dbReference>
<dbReference type="AlphaFoldDB" id="A0A1H3JLD4"/>
<evidence type="ECO:0000313" key="2">
    <source>
        <dbReference type="Proteomes" id="UP000199515"/>
    </source>
</evidence>
<dbReference type="RefSeq" id="WP_091292713.1">
    <property type="nucleotide sequence ID" value="NZ_FNON01000005.1"/>
</dbReference>
<name>A0A1H3JLD4_9PSEU</name>
<dbReference type="GO" id="GO:0043531">
    <property type="term" value="F:ADP binding"/>
    <property type="evidence" value="ECO:0007669"/>
    <property type="project" value="InterPro"/>
</dbReference>
<dbReference type="EMBL" id="FNON01000005">
    <property type="protein sequence ID" value="SDY40800.1"/>
    <property type="molecule type" value="Genomic_DNA"/>
</dbReference>
<dbReference type="PANTHER" id="PTHR47691:SF3">
    <property type="entry name" value="HTH-TYPE TRANSCRIPTIONAL REGULATOR RV0890C-RELATED"/>
    <property type="match status" value="1"/>
</dbReference>
<dbReference type="InterPro" id="IPR011990">
    <property type="entry name" value="TPR-like_helical_dom_sf"/>
</dbReference>
<reference evidence="1 2" key="1">
    <citation type="submission" date="2016-10" db="EMBL/GenBank/DDBJ databases">
        <authorList>
            <person name="de Groot N.N."/>
        </authorList>
    </citation>
    <scope>NUCLEOTIDE SEQUENCE [LARGE SCALE GENOMIC DNA]</scope>
    <source>
        <strain evidence="1 2">CPCC 202699</strain>
    </source>
</reference>
<evidence type="ECO:0000313" key="1">
    <source>
        <dbReference type="EMBL" id="SDY40800.1"/>
    </source>
</evidence>
<organism evidence="1 2">
    <name type="scientific">Amycolatopsis xylanica</name>
    <dbReference type="NCBI Taxonomy" id="589385"/>
    <lineage>
        <taxon>Bacteria</taxon>
        <taxon>Bacillati</taxon>
        <taxon>Actinomycetota</taxon>
        <taxon>Actinomycetes</taxon>
        <taxon>Pseudonocardiales</taxon>
        <taxon>Pseudonocardiaceae</taxon>
        <taxon>Amycolatopsis</taxon>
    </lineage>
</organism>
<dbReference type="STRING" id="589385.SAMN05421504_105463"/>
<proteinExistence type="predicted"/>
<dbReference type="InterPro" id="IPR042197">
    <property type="entry name" value="Apaf_helical"/>
</dbReference>
<dbReference type="SUPFAM" id="SSF52540">
    <property type="entry name" value="P-loop containing nucleoside triphosphate hydrolases"/>
    <property type="match status" value="1"/>
</dbReference>
<dbReference type="Gene3D" id="3.40.50.300">
    <property type="entry name" value="P-loop containing nucleotide triphosphate hydrolases"/>
    <property type="match status" value="1"/>
</dbReference>
<dbReference type="Proteomes" id="UP000199515">
    <property type="component" value="Unassembled WGS sequence"/>
</dbReference>
<gene>
    <name evidence="1" type="ORF">SAMN05421504_105463</name>
</gene>
<dbReference type="OrthoDB" id="4522742at2"/>
<sequence>MIDQRSGRNRRYVNHDEEMARWAAELDGLTGIQLVVIEGQAGVGKSATATEFTYRVGDRYPDGCLVGDLSGALGQDGAESEVLYGFLLGLDVPTGEIPDRLDARRVLFQKLTRGRRLAMILDGATSASQVRTLLPGEGDSLVVVTEGRSLSALVTDHDPISAKLSPLTAEAATDLLARLAGAERVEAEPDAVAEVVRLCWYLPIALCVVGAMMRRNRSRTFATMVERLRDERRRLDTLSGGELSVRAVFTAAHRQLGEAAQTVYRAFGLRPRTSAISVAALAAVLRLPEYEIVEAMDELLEAHLVEPISERRFRVREAVQLHAEDLDTRSEQDRDAEVGRLLDFYHQRSVDADHRLAPGRPWRRKFFPELRPRSTFDDEAQAREWLRDERLNLRAAIEFLAEVGEADRVAQWCVLLWPFYEKEKQYVDDLFAVHRLGLKACRSSEVGVRSLLHTQLAFGHYWLRDLDEAVDAFRTGLELAKEARDEELEATAAEGLGLAELARGNVEQAGLLLARNLEIASGIAEERRLALARFHLAKAESPETALDLLRLAASTFRERNEVENVAKVDLWTGKKLLDKGDTEAARPALERALVVMSERGRHFDEAEIQDALGDLAAKVGEPQAALACYEATLSCYERLGFATLAERIGAKISALPR</sequence>
<dbReference type="Gene3D" id="1.10.8.430">
    <property type="entry name" value="Helical domain of apoptotic protease-activating factors"/>
    <property type="match status" value="1"/>
</dbReference>
<dbReference type="Gene3D" id="1.25.40.10">
    <property type="entry name" value="Tetratricopeptide repeat domain"/>
    <property type="match status" value="1"/>
</dbReference>
<protein>
    <submittedName>
        <fullName evidence="1">NB-ARC domain-containing protein</fullName>
    </submittedName>
</protein>
<dbReference type="SUPFAM" id="SSF48452">
    <property type="entry name" value="TPR-like"/>
    <property type="match status" value="2"/>
</dbReference>
<keyword evidence="2" id="KW-1185">Reference proteome</keyword>
<dbReference type="PANTHER" id="PTHR47691">
    <property type="entry name" value="REGULATOR-RELATED"/>
    <property type="match status" value="1"/>
</dbReference>